<evidence type="ECO:0000313" key="1">
    <source>
        <dbReference type="EMBL" id="JAH18427.1"/>
    </source>
</evidence>
<accession>A0A0E9QPP0</accession>
<sequence length="19" mass="2090">MRNRPTPIKGCIVSYPGVT</sequence>
<reference evidence="1" key="1">
    <citation type="submission" date="2014-11" db="EMBL/GenBank/DDBJ databases">
        <authorList>
            <person name="Amaro Gonzalez C."/>
        </authorList>
    </citation>
    <scope>NUCLEOTIDE SEQUENCE</scope>
</reference>
<name>A0A0E9QPP0_ANGAN</name>
<dbReference type="AlphaFoldDB" id="A0A0E9QPP0"/>
<proteinExistence type="predicted"/>
<organism evidence="1">
    <name type="scientific">Anguilla anguilla</name>
    <name type="common">European freshwater eel</name>
    <name type="synonym">Muraena anguilla</name>
    <dbReference type="NCBI Taxonomy" id="7936"/>
    <lineage>
        <taxon>Eukaryota</taxon>
        <taxon>Metazoa</taxon>
        <taxon>Chordata</taxon>
        <taxon>Craniata</taxon>
        <taxon>Vertebrata</taxon>
        <taxon>Euteleostomi</taxon>
        <taxon>Actinopterygii</taxon>
        <taxon>Neopterygii</taxon>
        <taxon>Teleostei</taxon>
        <taxon>Anguilliformes</taxon>
        <taxon>Anguillidae</taxon>
        <taxon>Anguilla</taxon>
    </lineage>
</organism>
<reference evidence="1" key="2">
    <citation type="journal article" date="2015" name="Fish Shellfish Immunol.">
        <title>Early steps in the European eel (Anguilla anguilla)-Vibrio vulnificus interaction in the gills: Role of the RtxA13 toxin.</title>
        <authorList>
            <person name="Callol A."/>
            <person name="Pajuelo D."/>
            <person name="Ebbesson L."/>
            <person name="Teles M."/>
            <person name="MacKenzie S."/>
            <person name="Amaro C."/>
        </authorList>
    </citation>
    <scope>NUCLEOTIDE SEQUENCE</scope>
</reference>
<protein>
    <submittedName>
        <fullName evidence="1">Uncharacterized protein</fullName>
    </submittedName>
</protein>
<dbReference type="EMBL" id="GBXM01090150">
    <property type="protein sequence ID" value="JAH18427.1"/>
    <property type="molecule type" value="Transcribed_RNA"/>
</dbReference>